<evidence type="ECO:0000259" key="1">
    <source>
        <dbReference type="PROSITE" id="PS50280"/>
    </source>
</evidence>
<evidence type="ECO:0000313" key="2">
    <source>
        <dbReference type="EMBL" id="CCG83296.1"/>
    </source>
</evidence>
<organism evidence="2 3">
    <name type="scientific">Taphrina deformans (strain PYCC 5710 / ATCC 11124 / CBS 356.35 / IMI 108563 / JCM 9778 / NBRC 8474)</name>
    <name type="common">Peach leaf curl fungus</name>
    <name type="synonym">Lalaria deformans</name>
    <dbReference type="NCBI Taxonomy" id="1097556"/>
    <lineage>
        <taxon>Eukaryota</taxon>
        <taxon>Fungi</taxon>
        <taxon>Dikarya</taxon>
        <taxon>Ascomycota</taxon>
        <taxon>Taphrinomycotina</taxon>
        <taxon>Taphrinomycetes</taxon>
        <taxon>Taphrinales</taxon>
        <taxon>Taphrinaceae</taxon>
        <taxon>Taphrina</taxon>
    </lineage>
</organism>
<dbReference type="SUPFAM" id="SSF82199">
    <property type="entry name" value="SET domain"/>
    <property type="match status" value="1"/>
</dbReference>
<dbReference type="VEuPathDB" id="FungiDB:TAPDE_003433"/>
<comment type="caution">
    <text evidence="2">The sequence shown here is derived from an EMBL/GenBank/DDBJ whole genome shotgun (WGS) entry which is preliminary data.</text>
</comment>
<sequence length="189" mass="20909">MRTGDDKSPSNWPEELKYLRRPELSKLIDHSTRLTLASQGIVSNSAASSTRIRRIESATHPASGQYGLFAMKDLNAGQHIVDYLGRIHLPDTSDSDPDSDYDLSFRHGNLHLGIDAAKMGNESRMINDYRGIEGAPNAKFDSYVTHQGEIRMGVFVLGSEKKGGRGIKKGQEILISYGKGFWSNRTLNG</sequence>
<feature type="domain" description="SET" evidence="1">
    <location>
        <begin position="53"/>
        <end position="178"/>
    </location>
</feature>
<dbReference type="STRING" id="1097556.R4XCH1"/>
<evidence type="ECO:0000313" key="3">
    <source>
        <dbReference type="Proteomes" id="UP000013776"/>
    </source>
</evidence>
<dbReference type="Gene3D" id="2.170.270.10">
    <property type="entry name" value="SET domain"/>
    <property type="match status" value="1"/>
</dbReference>
<dbReference type="SMART" id="SM00317">
    <property type="entry name" value="SET"/>
    <property type="match status" value="1"/>
</dbReference>
<dbReference type="Proteomes" id="UP000013776">
    <property type="component" value="Unassembled WGS sequence"/>
</dbReference>
<protein>
    <recommendedName>
        <fullName evidence="1">SET domain-containing protein</fullName>
    </recommendedName>
</protein>
<dbReference type="Pfam" id="PF00856">
    <property type="entry name" value="SET"/>
    <property type="match status" value="1"/>
</dbReference>
<proteinExistence type="predicted"/>
<dbReference type="PROSITE" id="PS50280">
    <property type="entry name" value="SET"/>
    <property type="match status" value="1"/>
</dbReference>
<dbReference type="AlphaFoldDB" id="R4XCH1"/>
<dbReference type="EMBL" id="CAHR02000135">
    <property type="protein sequence ID" value="CCG83296.1"/>
    <property type="molecule type" value="Genomic_DNA"/>
</dbReference>
<name>R4XCH1_TAPDE</name>
<reference evidence="2 3" key="1">
    <citation type="journal article" date="2013" name="MBio">
        <title>Genome sequencing of the plant pathogen Taphrina deformans, the causal agent of peach leaf curl.</title>
        <authorList>
            <person name="Cisse O.H."/>
            <person name="Almeida J.M.G.C.F."/>
            <person name="Fonseca A."/>
            <person name="Kumar A.A."/>
            <person name="Salojaervi J."/>
            <person name="Overmyer K."/>
            <person name="Hauser P.M."/>
            <person name="Pagni M."/>
        </authorList>
    </citation>
    <scope>NUCLEOTIDE SEQUENCE [LARGE SCALE GENOMIC DNA]</scope>
    <source>
        <strain evidence="3">PYCC 5710 / ATCC 11124 / CBS 356.35 / IMI 108563 / JCM 9778 / NBRC 8474</strain>
    </source>
</reference>
<dbReference type="InterPro" id="IPR046341">
    <property type="entry name" value="SET_dom_sf"/>
</dbReference>
<gene>
    <name evidence="2" type="ORF">TAPDE_003433</name>
</gene>
<dbReference type="OrthoDB" id="5792673at2759"/>
<dbReference type="eggNOG" id="ENOG502S3NK">
    <property type="taxonomic scope" value="Eukaryota"/>
</dbReference>
<accession>R4XCH1</accession>
<keyword evidence="3" id="KW-1185">Reference proteome</keyword>
<dbReference type="InterPro" id="IPR001214">
    <property type="entry name" value="SET_dom"/>
</dbReference>